<keyword evidence="3" id="KW-1185">Reference proteome</keyword>
<protein>
    <submittedName>
        <fullName evidence="2">DGQHR domain-containing protein</fullName>
    </submittedName>
</protein>
<name>A0ABT2W129_9FLAO</name>
<dbReference type="NCBIfam" id="TIGR03187">
    <property type="entry name" value="DGQHR"/>
    <property type="match status" value="1"/>
</dbReference>
<evidence type="ECO:0000256" key="1">
    <source>
        <dbReference type="SAM" id="MobiDB-lite"/>
    </source>
</evidence>
<dbReference type="RefSeq" id="WP_263001230.1">
    <property type="nucleotide sequence ID" value="NZ_JAOTEM010000001.1"/>
</dbReference>
<accession>A0ABT2W129</accession>
<gene>
    <name evidence="2" type="ORF">NZ698_01665</name>
</gene>
<proteinExistence type="predicted"/>
<comment type="caution">
    <text evidence="2">The sequence shown here is derived from an EMBL/GenBank/DDBJ whole genome shotgun (WGS) entry which is preliminary data.</text>
</comment>
<evidence type="ECO:0000313" key="3">
    <source>
        <dbReference type="Proteomes" id="UP001208649"/>
    </source>
</evidence>
<reference evidence="3" key="1">
    <citation type="submission" date="2023-07" db="EMBL/GenBank/DDBJ databases">
        <title>Chryseobacterium sp. strain PBS4-4 Genome sequencing and assembly.</title>
        <authorList>
            <person name="Jung Y."/>
        </authorList>
    </citation>
    <scope>NUCLEOTIDE SEQUENCE [LARGE SCALE GENOMIC DNA]</scope>
    <source>
        <strain evidence="3">PBS4-4</strain>
    </source>
</reference>
<organism evidence="2 3">
    <name type="scientific">Chryseobacterium edaphi</name>
    <dbReference type="NCBI Taxonomy" id="2976532"/>
    <lineage>
        <taxon>Bacteria</taxon>
        <taxon>Pseudomonadati</taxon>
        <taxon>Bacteroidota</taxon>
        <taxon>Flavobacteriia</taxon>
        <taxon>Flavobacteriales</taxon>
        <taxon>Weeksellaceae</taxon>
        <taxon>Chryseobacterium group</taxon>
        <taxon>Chryseobacterium</taxon>
    </lineage>
</organism>
<sequence length="593" mass="69581">MAKKTKPKKKTSKKYSPEELAQRREQSNQEKEIRDIMKNIGFQRLPYIDGKEFEFDGRISEIDDIFILENVILITEYTIGTPGTHLLKKKIFYDKIFEDKKKFIEFLLSEEKLKSFKDYYEKNISSKYSKNELQLRIVYCSKKIISAEHKRLVDNIVFFDYHIVQYFKSLTKTIKRSSKYEFMDFMHVPFDKFGINVKNSSSTTTHTFTGNILPEEKSKFEEGYKIVSFYIDADSLLRRSYVLRQNGWKDIENVGHYQRMLENSKINSMRKYLADQKRVFINNIIVTIQTDKIQLLDKDGNTLPIKDNGDIGDGIYEVSPTQIKIEDSCNIIGLIDGQHRTYAYHEGDDVYEKKIAELRNVQNLLVTGILFPKRENEKKKLDFEARLFLEINNNQKTVPSHVVQEIQVMTDPFSNIAIGKKILLKLNQSGPLSNLIEQYWYEKGKLKTASVVSYGLRPLIKIEDIKSKDSLFHLWNDESKNKLKLKNTDDFDLLNSYIEFSAEKIRDLLIAFKSNLDTKKWATYSPSLPDGLLSVSFINGILNVLRLLIENNKVSDIMTYKKKLEEINNFNFKQFKSSQYRKLGEKIYKDYFN</sequence>
<feature type="region of interest" description="Disordered" evidence="1">
    <location>
        <begin position="1"/>
        <end position="29"/>
    </location>
</feature>
<feature type="compositionally biased region" description="Basic and acidic residues" evidence="1">
    <location>
        <begin position="15"/>
        <end position="29"/>
    </location>
</feature>
<dbReference type="InterPro" id="IPR017601">
    <property type="entry name" value="DGQHR-contain_dom"/>
</dbReference>
<evidence type="ECO:0000313" key="2">
    <source>
        <dbReference type="EMBL" id="MCU7615891.1"/>
    </source>
</evidence>
<dbReference type="Proteomes" id="UP001208649">
    <property type="component" value="Unassembled WGS sequence"/>
</dbReference>
<feature type="compositionally biased region" description="Basic residues" evidence="1">
    <location>
        <begin position="1"/>
        <end position="13"/>
    </location>
</feature>
<dbReference type="EMBL" id="JAOTEM010000001">
    <property type="protein sequence ID" value="MCU7615891.1"/>
    <property type="molecule type" value="Genomic_DNA"/>
</dbReference>